<accession>R7UEQ1</accession>
<reference evidence="3" key="1">
    <citation type="submission" date="2012-12" db="EMBL/GenBank/DDBJ databases">
        <authorList>
            <person name="Hellsten U."/>
            <person name="Grimwood J."/>
            <person name="Chapman J.A."/>
            <person name="Shapiro H."/>
            <person name="Aerts A."/>
            <person name="Otillar R.P."/>
            <person name="Terry A.Y."/>
            <person name="Boore J.L."/>
            <person name="Simakov O."/>
            <person name="Marletaz F."/>
            <person name="Cho S.-J."/>
            <person name="Edsinger-Gonzales E."/>
            <person name="Havlak P."/>
            <person name="Kuo D.-H."/>
            <person name="Larsson T."/>
            <person name="Lv J."/>
            <person name="Arendt D."/>
            <person name="Savage R."/>
            <person name="Osoegawa K."/>
            <person name="de Jong P."/>
            <person name="Lindberg D.R."/>
            <person name="Seaver E.C."/>
            <person name="Weisblat D.A."/>
            <person name="Putnam N.H."/>
            <person name="Grigoriev I.V."/>
            <person name="Rokhsar D.S."/>
        </authorList>
    </citation>
    <scope>NUCLEOTIDE SEQUENCE</scope>
    <source>
        <strain evidence="3">I ESC-2004</strain>
    </source>
</reference>
<evidence type="ECO:0000313" key="2">
    <source>
        <dbReference type="EnsemblMetazoa" id="CapteP213808"/>
    </source>
</evidence>
<dbReference type="AlphaFoldDB" id="R7UEQ1"/>
<gene>
    <name evidence="1" type="ORF">CAPTEDRAFT_213808</name>
</gene>
<protein>
    <submittedName>
        <fullName evidence="1 2">Uncharacterized protein</fullName>
    </submittedName>
</protein>
<evidence type="ECO:0000313" key="3">
    <source>
        <dbReference type="Proteomes" id="UP000014760"/>
    </source>
</evidence>
<dbReference type="STRING" id="283909.R7UEQ1"/>
<sequence length="252" mass="27389">MTHKHDFLSWGGIPRTVTVVIIAAGNTGREGHAVPATAVMTQEIGQDQNLKSQGNPNIVIDQDLGADLAPTDVGPDHLVHTHEGGGHVQGHIQGEVVDQGLLNFSVHPPSKQAELRLQLALKAAAAADQKLHERGLLADSSRSTPISFEDQQKRMQDLESIEHESFEPAVFKSSASKPLASTKSVDTLHSDAIFSTSGPVILPAASSVGQSVLSDVRQLFGSLFYVPQEEKQKIWMKKLREMRSRKLERDAM</sequence>
<keyword evidence="3" id="KW-1185">Reference proteome</keyword>
<proteinExistence type="predicted"/>
<dbReference type="EMBL" id="KB304239">
    <property type="protein sequence ID" value="ELU02268.1"/>
    <property type="molecule type" value="Genomic_DNA"/>
</dbReference>
<reference evidence="2" key="3">
    <citation type="submission" date="2015-06" db="UniProtKB">
        <authorList>
            <consortium name="EnsemblMetazoa"/>
        </authorList>
    </citation>
    <scope>IDENTIFICATION</scope>
</reference>
<dbReference type="HOGENOM" id="CLU_1103674_0_0_1"/>
<name>R7UEQ1_CAPTE</name>
<organism evidence="1">
    <name type="scientific">Capitella teleta</name>
    <name type="common">Polychaete worm</name>
    <dbReference type="NCBI Taxonomy" id="283909"/>
    <lineage>
        <taxon>Eukaryota</taxon>
        <taxon>Metazoa</taxon>
        <taxon>Spiralia</taxon>
        <taxon>Lophotrochozoa</taxon>
        <taxon>Annelida</taxon>
        <taxon>Polychaeta</taxon>
        <taxon>Sedentaria</taxon>
        <taxon>Scolecida</taxon>
        <taxon>Capitellidae</taxon>
        <taxon>Capitella</taxon>
    </lineage>
</organism>
<dbReference type="EnsemblMetazoa" id="CapteT213808">
    <property type="protein sequence ID" value="CapteP213808"/>
    <property type="gene ID" value="CapteG213808"/>
</dbReference>
<reference evidence="1 3" key="2">
    <citation type="journal article" date="2013" name="Nature">
        <title>Insights into bilaterian evolution from three spiralian genomes.</title>
        <authorList>
            <person name="Simakov O."/>
            <person name="Marletaz F."/>
            <person name="Cho S.J."/>
            <person name="Edsinger-Gonzales E."/>
            <person name="Havlak P."/>
            <person name="Hellsten U."/>
            <person name="Kuo D.H."/>
            <person name="Larsson T."/>
            <person name="Lv J."/>
            <person name="Arendt D."/>
            <person name="Savage R."/>
            <person name="Osoegawa K."/>
            <person name="de Jong P."/>
            <person name="Grimwood J."/>
            <person name="Chapman J.A."/>
            <person name="Shapiro H."/>
            <person name="Aerts A."/>
            <person name="Otillar R.P."/>
            <person name="Terry A.Y."/>
            <person name="Boore J.L."/>
            <person name="Grigoriev I.V."/>
            <person name="Lindberg D.R."/>
            <person name="Seaver E.C."/>
            <person name="Weisblat D.A."/>
            <person name="Putnam N.H."/>
            <person name="Rokhsar D.S."/>
        </authorList>
    </citation>
    <scope>NUCLEOTIDE SEQUENCE</scope>
    <source>
        <strain evidence="1 3">I ESC-2004</strain>
    </source>
</reference>
<dbReference type="EMBL" id="AMQN01001653">
    <property type="status" value="NOT_ANNOTATED_CDS"/>
    <property type="molecule type" value="Genomic_DNA"/>
</dbReference>
<dbReference type="Proteomes" id="UP000014760">
    <property type="component" value="Unassembled WGS sequence"/>
</dbReference>
<evidence type="ECO:0000313" key="1">
    <source>
        <dbReference type="EMBL" id="ELU02268.1"/>
    </source>
</evidence>